<evidence type="ECO:0000256" key="2">
    <source>
        <dbReference type="SAM" id="MobiDB-lite"/>
    </source>
</evidence>
<comment type="caution">
    <text evidence="3">The sequence shown here is derived from an EMBL/GenBank/DDBJ whole genome shotgun (WGS) entry which is preliminary data.</text>
</comment>
<organism evidence="3 4">
    <name type="scientific">Aspergillus lucknowensis</name>
    <dbReference type="NCBI Taxonomy" id="176173"/>
    <lineage>
        <taxon>Eukaryota</taxon>
        <taxon>Fungi</taxon>
        <taxon>Dikarya</taxon>
        <taxon>Ascomycota</taxon>
        <taxon>Pezizomycotina</taxon>
        <taxon>Eurotiomycetes</taxon>
        <taxon>Eurotiomycetidae</taxon>
        <taxon>Eurotiales</taxon>
        <taxon>Aspergillaceae</taxon>
        <taxon>Aspergillus</taxon>
        <taxon>Aspergillus subgen. Nidulantes</taxon>
    </lineage>
</organism>
<feature type="region of interest" description="Disordered" evidence="2">
    <location>
        <begin position="91"/>
        <end position="147"/>
    </location>
</feature>
<proteinExistence type="predicted"/>
<feature type="compositionally biased region" description="Basic residues" evidence="2">
    <location>
        <begin position="122"/>
        <end position="132"/>
    </location>
</feature>
<name>A0ABR4M2N5_9EURO</name>
<feature type="coiled-coil region" evidence="1">
    <location>
        <begin position="230"/>
        <end position="257"/>
    </location>
</feature>
<dbReference type="RefSeq" id="XP_070888901.1">
    <property type="nucleotide sequence ID" value="XM_071028395.1"/>
</dbReference>
<dbReference type="EMBL" id="JBFXLQ010000007">
    <property type="protein sequence ID" value="KAL2869922.1"/>
    <property type="molecule type" value="Genomic_DNA"/>
</dbReference>
<reference evidence="3 4" key="1">
    <citation type="submission" date="2024-07" db="EMBL/GenBank/DDBJ databases">
        <title>Section-level genome sequencing and comparative genomics of Aspergillus sections Usti and Cavernicolus.</title>
        <authorList>
            <consortium name="Lawrence Berkeley National Laboratory"/>
            <person name="Nybo J.L."/>
            <person name="Vesth T.C."/>
            <person name="Theobald S."/>
            <person name="Frisvad J.C."/>
            <person name="Larsen T.O."/>
            <person name="Kjaerboelling I."/>
            <person name="Rothschild-Mancinelli K."/>
            <person name="Lyhne E.K."/>
            <person name="Kogle M.E."/>
            <person name="Barry K."/>
            <person name="Clum A."/>
            <person name="Na H."/>
            <person name="Ledsgaard L."/>
            <person name="Lin J."/>
            <person name="Lipzen A."/>
            <person name="Kuo A."/>
            <person name="Riley R."/>
            <person name="Mondo S."/>
            <person name="Labutti K."/>
            <person name="Haridas S."/>
            <person name="Pangalinan J."/>
            <person name="Salamov A.A."/>
            <person name="Simmons B.A."/>
            <person name="Magnuson J.K."/>
            <person name="Chen J."/>
            <person name="Drula E."/>
            <person name="Henrissat B."/>
            <person name="Wiebenga A."/>
            <person name="Lubbers R.J."/>
            <person name="Gomes A.C."/>
            <person name="Macurrencykelacurrency M.R."/>
            <person name="Stajich J."/>
            <person name="Grigoriev I.V."/>
            <person name="Mortensen U.H."/>
            <person name="De Vries R.P."/>
            <person name="Baker S.E."/>
            <person name="Andersen M.R."/>
        </authorList>
    </citation>
    <scope>NUCLEOTIDE SEQUENCE [LARGE SCALE GENOMIC DNA]</scope>
    <source>
        <strain evidence="3 4">CBS 449.75</strain>
    </source>
</reference>
<keyword evidence="1" id="KW-0175">Coiled coil</keyword>
<dbReference type="Proteomes" id="UP001610432">
    <property type="component" value="Unassembled WGS sequence"/>
</dbReference>
<protein>
    <submittedName>
        <fullName evidence="3">Uncharacterized protein</fullName>
    </submittedName>
</protein>
<keyword evidence="4" id="KW-1185">Reference proteome</keyword>
<accession>A0ABR4M2N5</accession>
<evidence type="ECO:0000256" key="1">
    <source>
        <dbReference type="SAM" id="Coils"/>
    </source>
</evidence>
<evidence type="ECO:0000313" key="3">
    <source>
        <dbReference type="EMBL" id="KAL2869922.1"/>
    </source>
</evidence>
<feature type="region of interest" description="Disordered" evidence="2">
    <location>
        <begin position="32"/>
        <end position="77"/>
    </location>
</feature>
<gene>
    <name evidence="3" type="ORF">BJX67DRAFT_346016</name>
</gene>
<evidence type="ECO:0000313" key="4">
    <source>
        <dbReference type="Proteomes" id="UP001610432"/>
    </source>
</evidence>
<dbReference type="GeneID" id="98143467"/>
<sequence>MGMLQPRAMLLRPRLLGWKEPSILSIRLFSVSRTPGDDSAPPPHSYSQKPQARPKTLKVPPALLKFKSSNTDKPRPRRIVDARSLAASKTGSRLAKVLKGPGHFPARAGTPSRAPKPNNTKQKPKKDRRIGRRPQTVSDGDENDSSQEAMLENVYRELAEQTKPTPTRYQPQPPDFQSLSETWPSLPTSATATTAGIVEKLSLLSDHSPNGHIPPHFLGKRLSEGQYVRFTSEEEKAEALEAAKKFMQEDADILSQEKGELVDPKPVEFQSVNAEEHMSLIQCLAQGKYPLVGTLAKKPPVVGEVLRSLRNNETYQAAGKESQFMAKLESLLAPKSPPKRA</sequence>